<dbReference type="SMART" id="SM00513">
    <property type="entry name" value="SAP"/>
    <property type="match status" value="1"/>
</dbReference>
<feature type="compositionally biased region" description="Basic and acidic residues" evidence="11">
    <location>
        <begin position="414"/>
        <end position="424"/>
    </location>
</feature>
<evidence type="ECO:0000256" key="8">
    <source>
        <dbReference type="ARBA" id="ARBA00022833"/>
    </source>
</evidence>
<evidence type="ECO:0000256" key="2">
    <source>
        <dbReference type="ARBA" id="ARBA00004718"/>
    </source>
</evidence>
<evidence type="ECO:0000256" key="6">
    <source>
        <dbReference type="ARBA" id="ARBA00022771"/>
    </source>
</evidence>
<sequence>MTASSGGLHQEIDFCVQEMEKLRVAELKAVSRAIGLSLSGRKADLQDRIRAYLKNSFRLGSIDPWRPKAILVLIDKAKLSDPLPTYESVWQSLRTGAFRHPVATGHQPPSALNPSAIEVQKPPPVPRAPKTRLALQFGESPFYKLRRMLNGSPKLAAKNNGRGVCSYRFFLNQEESSILGKGPQFKLYLFSGILDPLENRGDAPIQFPHPNEIRFNDVQVKDNVRGLKNKPGTAKPADLTPYLRPFGSENVLQLIYAFTKSDYLMYCYLVEVISPEMILQEVLRHPKIVKPATLQYLKETLSEDEDEDLVTTSTVMTLQCPISYCRMRYPSKSVYCQHLQCFDSLWFIESQQQIPSWHCPVCQKKIKIEDLALCEFVEDIIQQCDEEVEQVEISRDGSWKPVFEDDPPAPQRHSTTEVKLENGHSLEGSIRPGSEDSDEEPISSRRRNLQQNEPVVISLDSEDEEVEAPQMAPQPPQENQNPSQPGQALQDRPGKRSDPGNPTLQHENTLANIYGTYMDINSGHEPQRSLDPRNTNTTPSSAQFNFNHSTPNNAETPNSSPFVQTHHQIPNLLGKTPLNNNANVSYISRHEQGQKSPSPAVSAQQGSSSAHPSFGEVSVPLLNGHNLGPNIQSNHTPVRRHSENTSAYGQDARLAYKPSSFANNTLPPPWQDTRGQQNLLGLGGDTSHIHREARRSSTGSLNGENALEGNQDHGRPLTVVPRYTEISGEPIHNPRESERGTTNSAPPFSKPPASSALTATGPSNSLPRSQEQPPPLPPVPRSINRAEAGQKVPSTSNARYRKPIVSPFIPKKPYVNMLPQKRQISSTSINKVSPAGQDTHSSQTRQAPLENEGVSVSATSPPPLLAQSMANELDFIDLTSDE</sequence>
<organism evidence="15 16">
    <name type="scientific">Lachancea quebecensis</name>
    <dbReference type="NCBI Taxonomy" id="1654605"/>
    <lineage>
        <taxon>Eukaryota</taxon>
        <taxon>Fungi</taxon>
        <taxon>Dikarya</taxon>
        <taxon>Ascomycota</taxon>
        <taxon>Saccharomycotina</taxon>
        <taxon>Saccharomycetes</taxon>
        <taxon>Saccharomycetales</taxon>
        <taxon>Saccharomycetaceae</taxon>
        <taxon>Lachancea</taxon>
    </lineage>
</organism>
<evidence type="ECO:0000256" key="10">
    <source>
        <dbReference type="PROSITE-ProRule" id="PRU00452"/>
    </source>
</evidence>
<evidence type="ECO:0000259" key="14">
    <source>
        <dbReference type="PROSITE" id="PS51466"/>
    </source>
</evidence>
<dbReference type="InterPro" id="IPR036361">
    <property type="entry name" value="SAP_dom_sf"/>
</dbReference>
<dbReference type="PROSITE" id="PS51044">
    <property type="entry name" value="ZF_SP_RING"/>
    <property type="match status" value="1"/>
</dbReference>
<feature type="compositionally biased region" description="Low complexity" evidence="11">
    <location>
        <begin position="744"/>
        <end position="756"/>
    </location>
</feature>
<keyword evidence="9" id="KW-0539">Nucleus</keyword>
<dbReference type="PROSITE" id="PS51466">
    <property type="entry name" value="PINIT"/>
    <property type="match status" value="1"/>
</dbReference>
<accession>A0A0P1KV26</accession>
<dbReference type="EMBL" id="LN890536">
    <property type="protein sequence ID" value="CUS24117.1"/>
    <property type="molecule type" value="Genomic_DNA"/>
</dbReference>
<dbReference type="InterPro" id="IPR023321">
    <property type="entry name" value="PINIT"/>
</dbReference>
<keyword evidence="7" id="KW-0833">Ubl conjugation pathway</keyword>
<dbReference type="InterPro" id="IPR038654">
    <property type="entry name" value="PINIT_sf"/>
</dbReference>
<keyword evidence="5" id="KW-0479">Metal-binding</keyword>
<keyword evidence="6 10" id="KW-0863">Zinc-finger</keyword>
<dbReference type="GO" id="GO:0005634">
    <property type="term" value="C:nucleus"/>
    <property type="evidence" value="ECO:0007669"/>
    <property type="project" value="UniProtKB-SubCell"/>
</dbReference>
<feature type="domain" description="SAP" evidence="12">
    <location>
        <begin position="19"/>
        <end position="53"/>
    </location>
</feature>
<feature type="compositionally biased region" description="Polar residues" evidence="11">
    <location>
        <begin position="532"/>
        <end position="562"/>
    </location>
</feature>
<protein>
    <submittedName>
        <fullName evidence="15">LAQU0S14e00518g1_1</fullName>
    </submittedName>
</protein>
<proteinExistence type="inferred from homology"/>
<dbReference type="GO" id="GO:0008270">
    <property type="term" value="F:zinc ion binding"/>
    <property type="evidence" value="ECO:0007669"/>
    <property type="project" value="UniProtKB-KW"/>
</dbReference>
<comment type="pathway">
    <text evidence="2">Protein modification; protein sumoylation.</text>
</comment>
<evidence type="ECO:0000256" key="4">
    <source>
        <dbReference type="ARBA" id="ARBA00022679"/>
    </source>
</evidence>
<dbReference type="InterPro" id="IPR004181">
    <property type="entry name" value="Znf_MIZ"/>
</dbReference>
<evidence type="ECO:0000256" key="1">
    <source>
        <dbReference type="ARBA" id="ARBA00004123"/>
    </source>
</evidence>
<dbReference type="UniPathway" id="UPA00886"/>
<feature type="region of interest" description="Disordered" evidence="11">
    <location>
        <begin position="589"/>
        <end position="647"/>
    </location>
</feature>
<dbReference type="Pfam" id="PF14324">
    <property type="entry name" value="PINIT"/>
    <property type="match status" value="1"/>
</dbReference>
<evidence type="ECO:0000256" key="9">
    <source>
        <dbReference type="ARBA" id="ARBA00023242"/>
    </source>
</evidence>
<dbReference type="Gene3D" id="1.10.720.30">
    <property type="entry name" value="SAP domain"/>
    <property type="match status" value="1"/>
</dbReference>
<evidence type="ECO:0000256" key="11">
    <source>
        <dbReference type="SAM" id="MobiDB-lite"/>
    </source>
</evidence>
<dbReference type="Gene3D" id="2.60.120.780">
    <property type="entry name" value="PINIT domain"/>
    <property type="match status" value="1"/>
</dbReference>
<gene>
    <name evidence="15" type="ORF">LAQU0_S14e00518g</name>
</gene>
<dbReference type="AlphaFoldDB" id="A0A0P1KV26"/>
<feature type="compositionally biased region" description="Polar residues" evidence="11">
    <location>
        <begin position="594"/>
        <end position="611"/>
    </location>
</feature>
<dbReference type="PANTHER" id="PTHR10782">
    <property type="entry name" value="ZINC FINGER MIZ DOMAIN-CONTAINING PROTEIN"/>
    <property type="match status" value="1"/>
</dbReference>
<feature type="compositionally biased region" description="Polar residues" evidence="11">
    <location>
        <begin position="825"/>
        <end position="846"/>
    </location>
</feature>
<dbReference type="Gene3D" id="3.30.40.10">
    <property type="entry name" value="Zinc/RING finger domain, C3HC4 (zinc finger)"/>
    <property type="match status" value="1"/>
</dbReference>
<dbReference type="SUPFAM" id="SSF68906">
    <property type="entry name" value="SAP domain"/>
    <property type="match status" value="1"/>
</dbReference>
<comment type="similarity">
    <text evidence="3">Belongs to the PIAS family.</text>
</comment>
<dbReference type="InterPro" id="IPR003034">
    <property type="entry name" value="SAP_dom"/>
</dbReference>
<dbReference type="GO" id="GO:0061665">
    <property type="term" value="F:SUMO ligase activity"/>
    <property type="evidence" value="ECO:0007669"/>
    <property type="project" value="TreeGrafter"/>
</dbReference>
<dbReference type="GO" id="GO:0000785">
    <property type="term" value="C:chromatin"/>
    <property type="evidence" value="ECO:0007669"/>
    <property type="project" value="TreeGrafter"/>
</dbReference>
<feature type="compositionally biased region" description="Low complexity" evidence="11">
    <location>
        <begin position="477"/>
        <end position="487"/>
    </location>
</feature>
<feature type="region of interest" description="Disordered" evidence="11">
    <location>
        <begin position="825"/>
        <end position="882"/>
    </location>
</feature>
<keyword evidence="4" id="KW-0808">Transferase</keyword>
<dbReference type="PROSITE" id="PS50800">
    <property type="entry name" value="SAP"/>
    <property type="match status" value="1"/>
</dbReference>
<evidence type="ECO:0000256" key="3">
    <source>
        <dbReference type="ARBA" id="ARBA00005383"/>
    </source>
</evidence>
<evidence type="ECO:0000256" key="7">
    <source>
        <dbReference type="ARBA" id="ARBA00022786"/>
    </source>
</evidence>
<keyword evidence="16" id="KW-1185">Reference proteome</keyword>
<feature type="domain" description="SP-RING-type" evidence="13">
    <location>
        <begin position="305"/>
        <end position="390"/>
    </location>
</feature>
<dbReference type="Proteomes" id="UP000236544">
    <property type="component" value="Unassembled WGS sequence"/>
</dbReference>
<dbReference type="PANTHER" id="PTHR10782:SF4">
    <property type="entry name" value="TONALLI, ISOFORM E"/>
    <property type="match status" value="1"/>
</dbReference>
<reference evidence="16" key="1">
    <citation type="submission" date="2015-10" db="EMBL/GenBank/DDBJ databases">
        <authorList>
            <person name="Devillers H."/>
        </authorList>
    </citation>
    <scope>NUCLEOTIDE SEQUENCE [LARGE SCALE GENOMIC DNA]</scope>
</reference>
<evidence type="ECO:0000256" key="5">
    <source>
        <dbReference type="ARBA" id="ARBA00022723"/>
    </source>
</evidence>
<feature type="region of interest" description="Disordered" evidence="11">
    <location>
        <begin position="519"/>
        <end position="562"/>
    </location>
</feature>
<keyword evidence="8" id="KW-0862">Zinc</keyword>
<feature type="region of interest" description="Disordered" evidence="11">
    <location>
        <begin position="659"/>
        <end position="799"/>
    </location>
</feature>
<evidence type="ECO:0000313" key="16">
    <source>
        <dbReference type="Proteomes" id="UP000236544"/>
    </source>
</evidence>
<evidence type="ECO:0000259" key="13">
    <source>
        <dbReference type="PROSITE" id="PS51044"/>
    </source>
</evidence>
<feature type="region of interest" description="Disordered" evidence="11">
    <location>
        <begin position="395"/>
        <end position="506"/>
    </location>
</feature>
<evidence type="ECO:0000313" key="15">
    <source>
        <dbReference type="EMBL" id="CUS24117.1"/>
    </source>
</evidence>
<evidence type="ECO:0000259" key="12">
    <source>
        <dbReference type="PROSITE" id="PS50800"/>
    </source>
</evidence>
<dbReference type="OrthoDB" id="28127at2759"/>
<name>A0A0P1KV26_9SACH</name>
<comment type="subcellular location">
    <subcellularLocation>
        <location evidence="1">Nucleus</location>
    </subcellularLocation>
</comment>
<feature type="domain" description="PINIT" evidence="14">
    <location>
        <begin position="123"/>
        <end position="273"/>
    </location>
</feature>
<dbReference type="Pfam" id="PF02891">
    <property type="entry name" value="zf-MIZ"/>
    <property type="match status" value="1"/>
</dbReference>
<dbReference type="InterPro" id="IPR013083">
    <property type="entry name" value="Znf_RING/FYVE/PHD"/>
</dbReference>
<dbReference type="GO" id="GO:0016925">
    <property type="term" value="P:protein sumoylation"/>
    <property type="evidence" value="ECO:0007669"/>
    <property type="project" value="UniProtKB-UniPathway"/>
</dbReference>
<dbReference type="Pfam" id="PF02037">
    <property type="entry name" value="SAP"/>
    <property type="match status" value="1"/>
</dbReference>